<name>A0ABP8QH12_9ACTN</name>
<keyword evidence="1" id="KW-0093">Biotin biosynthesis</keyword>
<dbReference type="SUPFAM" id="SSF52540">
    <property type="entry name" value="P-loop containing nucleoside triphosphate hydrolases"/>
    <property type="match status" value="1"/>
</dbReference>
<sequence length="249" mass="25834">MLVVTGTDTGVGKTVTTAAVAALARARGWSVAVVKPAQTGVRPGMPGDLDEVRRLAGITDLHEFARYAAALAPAAAARLAGLPPPDLASCAERIKALDRDLVIVEGAGGLLVRYDDDGATLADLAHSLGAAVLVTVRPGLGTLNHTALTLEAMAGRGIDLAGIVIGAWPRRPLLDDLCNVRDLETVAARPLSGVLPERAGRLDGPEFLLAARAGLAPQLGGVFDPAVFREDCRARAQTYGELTPREEES</sequence>
<dbReference type="EC" id="6.3.3.3" evidence="1"/>
<dbReference type="HAMAP" id="MF_00336">
    <property type="entry name" value="BioD"/>
    <property type="match status" value="1"/>
</dbReference>
<dbReference type="InterPro" id="IPR027417">
    <property type="entry name" value="P-loop_NTPase"/>
</dbReference>
<dbReference type="InterPro" id="IPR004472">
    <property type="entry name" value="DTB_synth_BioD"/>
</dbReference>
<comment type="subunit">
    <text evidence="1">Homodimer.</text>
</comment>
<comment type="cofactor">
    <cofactor evidence="1">
        <name>Mg(2+)</name>
        <dbReference type="ChEBI" id="CHEBI:18420"/>
    </cofactor>
</comment>
<comment type="catalytic activity">
    <reaction evidence="1">
        <text>(7R,8S)-7,8-diammoniononanoate + CO2 + ATP = (4R,5S)-dethiobiotin + ADP + phosphate + 3 H(+)</text>
        <dbReference type="Rhea" id="RHEA:15805"/>
        <dbReference type="ChEBI" id="CHEBI:15378"/>
        <dbReference type="ChEBI" id="CHEBI:16526"/>
        <dbReference type="ChEBI" id="CHEBI:30616"/>
        <dbReference type="ChEBI" id="CHEBI:43474"/>
        <dbReference type="ChEBI" id="CHEBI:149469"/>
        <dbReference type="ChEBI" id="CHEBI:149473"/>
        <dbReference type="ChEBI" id="CHEBI:456216"/>
        <dbReference type="EC" id="6.3.3.3"/>
    </reaction>
</comment>
<feature type="binding site" evidence="1">
    <location>
        <position position="105"/>
    </location>
    <ligand>
        <name>Mg(2+)</name>
        <dbReference type="ChEBI" id="CHEBI:18420"/>
    </ligand>
</feature>
<dbReference type="PANTHER" id="PTHR43210">
    <property type="entry name" value="DETHIOBIOTIN SYNTHETASE"/>
    <property type="match status" value="1"/>
</dbReference>
<feature type="binding site" evidence="1">
    <location>
        <position position="39"/>
    </location>
    <ligand>
        <name>substrate</name>
    </ligand>
</feature>
<feature type="binding site" evidence="1">
    <location>
        <position position="14"/>
    </location>
    <ligand>
        <name>Mg(2+)</name>
        <dbReference type="ChEBI" id="CHEBI:18420"/>
    </ligand>
</feature>
<dbReference type="Gene3D" id="3.40.50.300">
    <property type="entry name" value="P-loop containing nucleotide triphosphate hydrolases"/>
    <property type="match status" value="1"/>
</dbReference>
<gene>
    <name evidence="1 2" type="primary">bioD</name>
    <name evidence="2" type="ORF">GCM10023191_055870</name>
</gene>
<feature type="binding site" evidence="1">
    <location>
        <begin position="105"/>
        <end position="108"/>
    </location>
    <ligand>
        <name>ATP</name>
        <dbReference type="ChEBI" id="CHEBI:30616"/>
    </ligand>
</feature>
<feature type="binding site" evidence="1">
    <location>
        <position position="50"/>
    </location>
    <ligand>
        <name>Mg(2+)</name>
        <dbReference type="ChEBI" id="CHEBI:18420"/>
    </ligand>
</feature>
<feature type="binding site" evidence="1">
    <location>
        <position position="197"/>
    </location>
    <ligand>
        <name>ATP</name>
        <dbReference type="ChEBI" id="CHEBI:30616"/>
    </ligand>
</feature>
<comment type="caution">
    <text evidence="1">Lacks conserved residue(s) required for the propagation of feature annotation.</text>
</comment>
<keyword evidence="3" id="KW-1185">Reference proteome</keyword>
<comment type="pathway">
    <text evidence="1">Cofactor biosynthesis; biotin biosynthesis; biotin from 7,8-diaminononanoate: step 1/2.</text>
</comment>
<proteinExistence type="inferred from homology"/>
<feature type="binding site" evidence="1">
    <location>
        <begin position="10"/>
        <end position="15"/>
    </location>
    <ligand>
        <name>ATP</name>
        <dbReference type="ChEBI" id="CHEBI:30616"/>
    </ligand>
</feature>
<comment type="subcellular location">
    <subcellularLocation>
        <location evidence="1">Cytoplasm</location>
    </subcellularLocation>
</comment>
<organism evidence="2 3">
    <name type="scientific">Actinoallomurus oryzae</name>
    <dbReference type="NCBI Taxonomy" id="502180"/>
    <lineage>
        <taxon>Bacteria</taxon>
        <taxon>Bacillati</taxon>
        <taxon>Actinomycetota</taxon>
        <taxon>Actinomycetes</taxon>
        <taxon>Streptosporangiales</taxon>
        <taxon>Thermomonosporaceae</taxon>
        <taxon>Actinoallomurus</taxon>
    </lineage>
</organism>
<dbReference type="NCBIfam" id="TIGR00347">
    <property type="entry name" value="bioD"/>
    <property type="match status" value="1"/>
</dbReference>
<keyword evidence="1" id="KW-0436">Ligase</keyword>
<feature type="active site" evidence="1">
    <location>
        <position position="35"/>
    </location>
</feature>
<evidence type="ECO:0000313" key="2">
    <source>
        <dbReference type="EMBL" id="GAA4503229.1"/>
    </source>
</evidence>
<reference evidence="3" key="1">
    <citation type="journal article" date="2019" name="Int. J. Syst. Evol. Microbiol.">
        <title>The Global Catalogue of Microorganisms (GCM) 10K type strain sequencing project: providing services to taxonomists for standard genome sequencing and annotation.</title>
        <authorList>
            <consortium name="The Broad Institute Genomics Platform"/>
            <consortium name="The Broad Institute Genome Sequencing Center for Infectious Disease"/>
            <person name="Wu L."/>
            <person name="Ma J."/>
        </authorList>
    </citation>
    <scope>NUCLEOTIDE SEQUENCE [LARGE SCALE GENOMIC DNA]</scope>
    <source>
        <strain evidence="3">JCM 17933</strain>
    </source>
</reference>
<evidence type="ECO:0000256" key="1">
    <source>
        <dbReference type="HAMAP-Rule" id="MF_00336"/>
    </source>
</evidence>
<comment type="function">
    <text evidence="1">Catalyzes a mechanistically unusual reaction, the ATP-dependent insertion of CO2 between the N7 and N8 nitrogen atoms of 7,8-diaminopelargonic acid (DAPA, also called 7,8-diammoniononanoate) to form a ureido ring.</text>
</comment>
<dbReference type="Pfam" id="PF13500">
    <property type="entry name" value="AAA_26"/>
    <property type="match status" value="1"/>
</dbReference>
<dbReference type="EMBL" id="BAABHF010000030">
    <property type="protein sequence ID" value="GAA4503229.1"/>
    <property type="molecule type" value="Genomic_DNA"/>
</dbReference>
<evidence type="ECO:0000313" key="3">
    <source>
        <dbReference type="Proteomes" id="UP001500503"/>
    </source>
</evidence>
<accession>A0ABP8QH12</accession>
<comment type="similarity">
    <text evidence="1">Belongs to the dethiobiotin synthetase family.</text>
</comment>
<dbReference type="CDD" id="cd03109">
    <property type="entry name" value="DTBS"/>
    <property type="match status" value="1"/>
</dbReference>
<keyword evidence="1" id="KW-0963">Cytoplasm</keyword>
<keyword evidence="1" id="KW-0479">Metal-binding</keyword>
<comment type="caution">
    <text evidence="2">The sequence shown here is derived from an EMBL/GenBank/DDBJ whole genome shotgun (WGS) entry which is preliminary data.</text>
</comment>
<dbReference type="PANTHER" id="PTHR43210:SF5">
    <property type="entry name" value="DETHIOBIOTIN SYNTHETASE"/>
    <property type="match status" value="1"/>
</dbReference>
<keyword evidence="1" id="KW-0547">Nucleotide-binding</keyword>
<keyword evidence="1" id="KW-0067">ATP-binding</keyword>
<keyword evidence="1" id="KW-0460">Magnesium</keyword>
<protein>
    <recommendedName>
        <fullName evidence="1">ATP-dependent dethiobiotin synthetase BioD</fullName>
        <ecNumber evidence="1">6.3.3.3</ecNumber>
    </recommendedName>
    <alternativeName>
        <fullName evidence="1">DTB synthetase</fullName>
        <shortName evidence="1">DTBS</shortName>
    </alternativeName>
    <alternativeName>
        <fullName evidence="1">Dethiobiotin synthase</fullName>
    </alternativeName>
</protein>
<dbReference type="Proteomes" id="UP001500503">
    <property type="component" value="Unassembled WGS sequence"/>
</dbReference>
<feature type="binding site" evidence="1">
    <location>
        <position position="50"/>
    </location>
    <ligand>
        <name>ATP</name>
        <dbReference type="ChEBI" id="CHEBI:30616"/>
    </ligand>
</feature>